<dbReference type="EMBL" id="SOCP01000007">
    <property type="protein sequence ID" value="TDV49673.1"/>
    <property type="molecule type" value="Genomic_DNA"/>
</dbReference>
<comment type="caution">
    <text evidence="1">The sequence shown here is derived from an EMBL/GenBank/DDBJ whole genome shotgun (WGS) entry which is preliminary data.</text>
</comment>
<dbReference type="NCBIfam" id="NF033521">
    <property type="entry name" value="lasso_leader_L3"/>
    <property type="match status" value="1"/>
</dbReference>
<dbReference type="Proteomes" id="UP000294927">
    <property type="component" value="Unassembled WGS sequence"/>
</dbReference>
<proteinExistence type="predicted"/>
<accession>A0A4R7VJP6</accession>
<keyword evidence="2" id="KW-1185">Reference proteome</keyword>
<dbReference type="OrthoDB" id="4286794at2"/>
<gene>
    <name evidence="1" type="ORF">CLV71_10712</name>
</gene>
<protein>
    <recommendedName>
        <fullName evidence="3">Lasso RiPP family leader peptide-containing protein</fullName>
    </recommendedName>
</protein>
<evidence type="ECO:0008006" key="3">
    <source>
        <dbReference type="Google" id="ProtNLM"/>
    </source>
</evidence>
<evidence type="ECO:0000313" key="2">
    <source>
        <dbReference type="Proteomes" id="UP000294927"/>
    </source>
</evidence>
<reference evidence="1 2" key="1">
    <citation type="submission" date="2019-03" db="EMBL/GenBank/DDBJ databases">
        <title>Genomic Encyclopedia of Archaeal and Bacterial Type Strains, Phase II (KMG-II): from individual species to whole genera.</title>
        <authorList>
            <person name="Goeker M."/>
        </authorList>
    </citation>
    <scope>NUCLEOTIDE SEQUENCE [LARGE SCALE GENOMIC DNA]</scope>
    <source>
        <strain evidence="1 2">DSM 45499</strain>
    </source>
</reference>
<organism evidence="1 2">
    <name type="scientific">Actinophytocola oryzae</name>
    <dbReference type="NCBI Taxonomy" id="502181"/>
    <lineage>
        <taxon>Bacteria</taxon>
        <taxon>Bacillati</taxon>
        <taxon>Actinomycetota</taxon>
        <taxon>Actinomycetes</taxon>
        <taxon>Pseudonocardiales</taxon>
        <taxon>Pseudonocardiaceae</taxon>
    </lineage>
</organism>
<dbReference type="RefSeq" id="WP_133904386.1">
    <property type="nucleotide sequence ID" value="NZ_SOCP01000007.1"/>
</dbReference>
<name>A0A4R7VJP6_9PSEU</name>
<evidence type="ECO:0000313" key="1">
    <source>
        <dbReference type="EMBL" id="TDV49673.1"/>
    </source>
</evidence>
<sequence>MKHDDVYEAPALVEVGDFAELTLGLPWGGNIDNFNANTPIWG</sequence>
<dbReference type="AlphaFoldDB" id="A0A4R7VJP6"/>